<feature type="compositionally biased region" description="Polar residues" evidence="5">
    <location>
        <begin position="529"/>
        <end position="545"/>
    </location>
</feature>
<name>A0A5N6QQE6_9ROSI</name>
<evidence type="ECO:0000313" key="9">
    <source>
        <dbReference type="Proteomes" id="UP000327013"/>
    </source>
</evidence>
<feature type="region of interest" description="Disordered" evidence="5">
    <location>
        <begin position="440"/>
        <end position="552"/>
    </location>
</feature>
<feature type="compositionally biased region" description="Polar residues" evidence="5">
    <location>
        <begin position="496"/>
        <end position="522"/>
    </location>
</feature>
<feature type="compositionally biased region" description="Basic and acidic residues" evidence="5">
    <location>
        <begin position="856"/>
        <end position="870"/>
    </location>
</feature>
<dbReference type="PROSITE" id="PS50016">
    <property type="entry name" value="ZF_PHD_2"/>
    <property type="match status" value="1"/>
</dbReference>
<feature type="compositionally biased region" description="Polar residues" evidence="5">
    <location>
        <begin position="898"/>
        <end position="911"/>
    </location>
</feature>
<dbReference type="AlphaFoldDB" id="A0A5N6QQE6"/>
<feature type="compositionally biased region" description="Basic and acidic residues" evidence="5">
    <location>
        <begin position="651"/>
        <end position="660"/>
    </location>
</feature>
<keyword evidence="1" id="KW-0479">Metal-binding</keyword>
<feature type="compositionally biased region" description="Polar residues" evidence="5">
    <location>
        <begin position="224"/>
        <end position="242"/>
    </location>
</feature>
<dbReference type="Pfam" id="PF00533">
    <property type="entry name" value="BRCT"/>
    <property type="match status" value="1"/>
</dbReference>
<dbReference type="PANTHER" id="PTHR47181">
    <property type="entry name" value="BRCA1 C TERMINUS DOMAIN CONTAINING PROTEIN, EXPRESSED"/>
    <property type="match status" value="1"/>
</dbReference>
<reference evidence="8 9" key="1">
    <citation type="submission" date="2019-06" db="EMBL/GenBank/DDBJ databases">
        <title>A chromosomal-level reference genome of Carpinus fangiana (Coryloideae, Betulaceae).</title>
        <authorList>
            <person name="Yang X."/>
            <person name="Wang Z."/>
            <person name="Zhang L."/>
            <person name="Hao G."/>
            <person name="Liu J."/>
            <person name="Yang Y."/>
        </authorList>
    </citation>
    <scope>NUCLEOTIDE SEQUENCE [LARGE SCALE GENOMIC DNA]</scope>
    <source>
        <strain evidence="8">Cfa_2016G</strain>
        <tissue evidence="8">Leaf</tissue>
    </source>
</reference>
<dbReference type="InterPro" id="IPR019787">
    <property type="entry name" value="Znf_PHD-finger"/>
</dbReference>
<dbReference type="PROSITE" id="PS50172">
    <property type="entry name" value="BRCT"/>
    <property type="match status" value="2"/>
</dbReference>
<keyword evidence="9" id="KW-1185">Reference proteome</keyword>
<accession>A0A5N6QQE6</accession>
<feature type="compositionally biased region" description="Polar residues" evidence="5">
    <location>
        <begin position="442"/>
        <end position="452"/>
    </location>
</feature>
<proteinExistence type="predicted"/>
<dbReference type="Gene3D" id="3.30.40.10">
    <property type="entry name" value="Zinc/RING finger domain, C3HC4 (zinc finger)"/>
    <property type="match status" value="1"/>
</dbReference>
<dbReference type="InterPro" id="IPR001965">
    <property type="entry name" value="Znf_PHD"/>
</dbReference>
<feature type="region of interest" description="Disordered" evidence="5">
    <location>
        <begin position="317"/>
        <end position="348"/>
    </location>
</feature>
<dbReference type="InterPro" id="IPR001357">
    <property type="entry name" value="BRCT_dom"/>
</dbReference>
<dbReference type="SUPFAM" id="SSF52113">
    <property type="entry name" value="BRCT domain"/>
    <property type="match status" value="3"/>
</dbReference>
<dbReference type="SUPFAM" id="SSF57903">
    <property type="entry name" value="FYVE/PHD zinc finger"/>
    <property type="match status" value="1"/>
</dbReference>
<evidence type="ECO:0000256" key="4">
    <source>
        <dbReference type="PROSITE-ProRule" id="PRU00146"/>
    </source>
</evidence>
<feature type="domain" description="BRCT" evidence="7">
    <location>
        <begin position="108"/>
        <end position="192"/>
    </location>
</feature>
<feature type="region of interest" description="Disordered" evidence="5">
    <location>
        <begin position="898"/>
        <end position="917"/>
    </location>
</feature>
<dbReference type="InterPro" id="IPR036420">
    <property type="entry name" value="BRCT_dom_sf"/>
</dbReference>
<feature type="region of interest" description="Disordered" evidence="5">
    <location>
        <begin position="816"/>
        <end position="885"/>
    </location>
</feature>
<evidence type="ECO:0000256" key="2">
    <source>
        <dbReference type="ARBA" id="ARBA00022771"/>
    </source>
</evidence>
<dbReference type="EMBL" id="CM017322">
    <property type="protein sequence ID" value="KAE8009377.1"/>
    <property type="molecule type" value="Genomic_DNA"/>
</dbReference>
<feature type="domain" description="BRCT" evidence="7">
    <location>
        <begin position="932"/>
        <end position="1006"/>
    </location>
</feature>
<feature type="domain" description="PHD-type" evidence="6">
    <location>
        <begin position="1166"/>
        <end position="1222"/>
    </location>
</feature>
<dbReference type="InterPro" id="IPR013083">
    <property type="entry name" value="Znf_RING/FYVE/PHD"/>
</dbReference>
<dbReference type="Pfam" id="PF12738">
    <property type="entry name" value="PTCB-BRCT"/>
    <property type="match status" value="1"/>
</dbReference>
<dbReference type="CDD" id="cd17711">
    <property type="entry name" value="BRCT_PAXIP1_rpt3"/>
    <property type="match status" value="1"/>
</dbReference>
<dbReference type="InterPro" id="IPR044254">
    <property type="entry name" value="At4g02110-like"/>
</dbReference>
<keyword evidence="2 4" id="KW-0863">Zinc-finger</keyword>
<feature type="region of interest" description="Disordered" evidence="5">
    <location>
        <begin position="689"/>
        <end position="713"/>
    </location>
</feature>
<evidence type="ECO:0000256" key="3">
    <source>
        <dbReference type="ARBA" id="ARBA00022833"/>
    </source>
</evidence>
<dbReference type="Gene3D" id="3.40.50.10190">
    <property type="entry name" value="BRCT domain"/>
    <property type="match status" value="4"/>
</dbReference>
<evidence type="ECO:0000259" key="6">
    <source>
        <dbReference type="PROSITE" id="PS50016"/>
    </source>
</evidence>
<feature type="region of interest" description="Disordered" evidence="5">
    <location>
        <begin position="583"/>
        <end position="604"/>
    </location>
</feature>
<dbReference type="InterPro" id="IPR011011">
    <property type="entry name" value="Znf_FYVE_PHD"/>
</dbReference>
<dbReference type="SMART" id="SM00292">
    <property type="entry name" value="BRCT"/>
    <property type="match status" value="4"/>
</dbReference>
<dbReference type="GO" id="GO:0008270">
    <property type="term" value="F:zinc ion binding"/>
    <property type="evidence" value="ECO:0007669"/>
    <property type="project" value="UniProtKB-KW"/>
</dbReference>
<dbReference type="SMART" id="SM00249">
    <property type="entry name" value="PHD"/>
    <property type="match status" value="1"/>
</dbReference>
<sequence length="1238" mass="135924">MESNSPSTAFLDVRFVLFGFDPVNESKVRGRLVYGGGVDAGQYSQSCTHVIVDKLVYDDPVCIAARNDGKTLVTALWVDHSFDIGMPVDSTSIMYRPLKDLNGIPGAKNLVICLTGYQRQDRDDIMVMVSLMGAKFSKPLVANKVTHLICYKFEGEKYELAKKVKMIKLVNHRWLEDCLRDWEILPEDNYNKSGYDLEMMEAEAKDSEEEAEDTTVKQFLGRNMNKSPHNSKIGVPTTSELPTSVGELSPEPKGPLNTESTTVMLFTPGKEKTSGQASSFDNVDVSKALRCQNTNSGELPDLLDQNLDPMTVVNGLTSTSRNGKRPIHSDATFSPLSDSMKTSRRSSLPMYSGEMPGNLSDHSKAHLGEVSDDFDNFPFRVEKAKDSFGSGCLQTSREGTDLVHGKESSGLLPQKRMASATYASFKSQKVSIDAKPCAATSPVASDKTQGLEPTTLIDGPHGGNSHFLLGNDGLHTDKTANPNAAQTSNANTSTTEPSTCSKKSLTSDVPSSETVTAKNGQENDAYEKTPQSSFQRLRRTASSTKPDIVDLGMGKSALEVGEKGEPENQQQDVESSAIKKKLATEKSDGPCNASLPEGGNDNLITQPLRKKTVAKKTLGSRPKSTANIQKGPVYVNKTTSHDAAVIHSDEVKKTADHEKSSSPMKLEMSPPTVNTEALKEVQTENVIKSSDYMENKNESMGDETEAPEDKVEDELDKPLNEQKPGVVILTDKADTIVEENLEMVQHITNDYNMSMHDDAVASEEGANGVELEKTVCHTNVELVSTSFDVDGVKGKVNKGKKRPIGRAKMKMDIMTSKKGVDGEGSGTENNEGTGTEKERRVLLPSGKTKSCPVPKNESENRCEMEKENKPVKNLSQGKECVRKSSVKSNIMPRKINQKTGKVNQKSSTSAGENPIGEKTEPTWFILSAHRLQRKEFQQVIRRLKGRLCRDSHQWSYQATHLITTDPIRRTEKFFAAAASGRWILKTDYLTACSQAGRFVAEEPYEWHKNGLSEDGAINLEAPRKWRLLRKRTGHGAFYGMRVIIYGECIAPPLDTLKRAVKAGDGTLLATSPPYSRFFKSGVDFAIISPGMPRVDLWVQEFLKHEIPCVAADYLVEYVCKPGYSLERHVLYNTNAWAEKSFASLQSKGEEIVEDLTPPDDHGSNNDIACQVCGSCDRGEVMLICGDESGSVGCGVGTHIDCCDPPLQGVPEDDWFCAKCIQSRHSTTSGKKKKKRNPL</sequence>
<dbReference type="OrthoDB" id="1935339at2759"/>
<keyword evidence="3" id="KW-0862">Zinc</keyword>
<feature type="region of interest" description="Disordered" evidence="5">
    <location>
        <begin position="222"/>
        <end position="258"/>
    </location>
</feature>
<gene>
    <name evidence="8" type="ORF">FH972_005817</name>
</gene>
<evidence type="ECO:0000313" key="8">
    <source>
        <dbReference type="EMBL" id="KAE8009377.1"/>
    </source>
</evidence>
<evidence type="ECO:0000259" key="7">
    <source>
        <dbReference type="PROSITE" id="PS50172"/>
    </source>
</evidence>
<dbReference type="PANTHER" id="PTHR47181:SF2">
    <property type="entry name" value="BRCA1 C TERMINUS DOMAIN CONTAINING PROTEIN, EXPRESSED"/>
    <property type="match status" value="1"/>
</dbReference>
<evidence type="ECO:0000256" key="5">
    <source>
        <dbReference type="SAM" id="MobiDB-lite"/>
    </source>
</evidence>
<organism evidence="8 9">
    <name type="scientific">Carpinus fangiana</name>
    <dbReference type="NCBI Taxonomy" id="176857"/>
    <lineage>
        <taxon>Eukaryota</taxon>
        <taxon>Viridiplantae</taxon>
        <taxon>Streptophyta</taxon>
        <taxon>Embryophyta</taxon>
        <taxon>Tracheophyta</taxon>
        <taxon>Spermatophyta</taxon>
        <taxon>Magnoliopsida</taxon>
        <taxon>eudicotyledons</taxon>
        <taxon>Gunneridae</taxon>
        <taxon>Pentapetalae</taxon>
        <taxon>rosids</taxon>
        <taxon>fabids</taxon>
        <taxon>Fagales</taxon>
        <taxon>Betulaceae</taxon>
        <taxon>Carpinus</taxon>
    </lineage>
</organism>
<dbReference type="Proteomes" id="UP000327013">
    <property type="component" value="Chromosome 2"/>
</dbReference>
<dbReference type="CDD" id="cd17738">
    <property type="entry name" value="BRCT_TopBP1_rpt7"/>
    <property type="match status" value="1"/>
</dbReference>
<feature type="region of interest" description="Disordered" evidence="5">
    <location>
        <begin position="651"/>
        <end position="672"/>
    </location>
</feature>
<feature type="compositionally biased region" description="Low complexity" evidence="5">
    <location>
        <begin position="479"/>
        <end position="495"/>
    </location>
</feature>
<evidence type="ECO:0008006" key="10">
    <source>
        <dbReference type="Google" id="ProtNLM"/>
    </source>
</evidence>
<feature type="compositionally biased region" description="Acidic residues" evidence="5">
    <location>
        <begin position="700"/>
        <end position="713"/>
    </location>
</feature>
<feature type="compositionally biased region" description="Polar residues" evidence="5">
    <location>
        <begin position="331"/>
        <end position="340"/>
    </location>
</feature>
<evidence type="ECO:0000256" key="1">
    <source>
        <dbReference type="ARBA" id="ARBA00022723"/>
    </source>
</evidence>
<protein>
    <recommendedName>
        <fullName evidence="10">BRCT domain-containing protein</fullName>
    </recommendedName>
</protein>